<proteinExistence type="predicted"/>
<evidence type="ECO:0000259" key="2">
    <source>
        <dbReference type="Pfam" id="PF14761"/>
    </source>
</evidence>
<name>A0A7R9BP19_9CRUS</name>
<evidence type="ECO:0000313" key="4">
    <source>
        <dbReference type="Proteomes" id="UP000678499"/>
    </source>
</evidence>
<reference evidence="3" key="1">
    <citation type="submission" date="2020-11" db="EMBL/GenBank/DDBJ databases">
        <authorList>
            <person name="Tran Van P."/>
        </authorList>
    </citation>
    <scope>NUCLEOTIDE SEQUENCE</scope>
</reference>
<feature type="domain" description="BLOC-2 complex member HPS3 N-terminal" evidence="2">
    <location>
        <begin position="51"/>
        <end position="234"/>
    </location>
</feature>
<keyword evidence="4" id="KW-1185">Reference proteome</keyword>
<evidence type="ECO:0000313" key="3">
    <source>
        <dbReference type="EMBL" id="CAD7278029.1"/>
    </source>
</evidence>
<dbReference type="Pfam" id="PF14761">
    <property type="entry name" value="HPS3_N"/>
    <property type="match status" value="1"/>
</dbReference>
<sequence>MVRVISCFHFASQRVEGGDGFIVGLCHIPPGRLCLAFPWKLEIWDLTPKLKRFTTFPVVGTVKTVDYSEKGKYLATLESVSNEDSETKSCVRVYASWDDSPEIQFDGASCVAYDGRSPNRAHSRSPELEVIELPRAGESVTTFSTCPATGNIAAAYRTHVAVFKMKRVWDSAANYAFLDFVYFLNVVPNFAPKKILLRENVMACMSSTFVHVFQISVVARVDPPQNELSHERQESNVLIERNCSICRDLLTEVKNTDANREIVIDCSMMSTPGGRHALDVANEAVLQGQNNTLFGNNFSRIPWHESWWATDAAFEPTADAIAQSPEIIGPIIDPNNPMVTLVGEFAEEAEAEEIRVHVTTLVRIGPVTSPAVTPVNGGDPGWDKAEEEDDRSIRDIILRSTYIPGYHNLLFEGKVAETDKNSEEKADFLTLTSDELSSLIGMEFAVCYEQEAHFYVWLMGSGPEGIIEDNCWGPNPDDTIHLLGLHPFLQVGRLIACPVSPDKSFLVLTSVSDTANKQQWEDLEDSAEKWTMYVLELPGVKMLCDDLKDAIRTQKDDDSDLAKELVREGHVTLGWLGIMARSSYTSKRRGSLSATILSRLPSPIFDLWAESCCRLAWASLEDDPEASFCYLKMSGMRPKPLLERIEARCAQHPADTVSLDDLALRLMDDLFLPTGLARLTEVLVWDDVEAALKVYSRAGSWKLSEAILSCPALLGDGKTERLGKVMDALTVQVAKLKECSVTEVLAAALLLLLTGREAQAEKMLGIPSTTRLIGTLTKNPHFLFRKLGNEFRPTLLLKVLIIIQPSLLYQSLIRIGFSKGNLVPKMFGCLNLLAQDDSTIPWGISTTNVGQYLASPQEYLEMYFKTAAHHCHIPIGVEKDYLQWLITRYLDHLCCEKQSPPTEVARCSVNRHKKTLFGSRPAFLDFLPPFDVTSHVSETCILDDFEAKKALKDLRRASPTARVREGDDEEDTSTSRGTGDSSGEKKSDDADSSCPCFSCNAQLLGLQSLLWSKLISEEDKNLVKERASDILESKGRISLQISCSHPALAVAMLAVHAPLALAAYAVANPEVPVSVWKDTTMTLFVKYRGEDDEEVKHVLQESLKELLTYLSTKLAPLDMKKILPTELDPAEHESLLMRSYCADWANDVADLIADLGEGLGTNHFLSAVFPRRSEATGS</sequence>
<dbReference type="InterPro" id="IPR029437">
    <property type="entry name" value="HPS3_N"/>
</dbReference>
<dbReference type="GO" id="GO:0005737">
    <property type="term" value="C:cytoplasm"/>
    <property type="evidence" value="ECO:0007669"/>
    <property type="project" value="TreeGrafter"/>
</dbReference>
<dbReference type="OrthoDB" id="10255480at2759"/>
<dbReference type="PANTHER" id="PTHR28633:SF1">
    <property type="entry name" value="BLOC-2 COMPLEX MEMBER HPS3"/>
    <property type="match status" value="1"/>
</dbReference>
<dbReference type="PANTHER" id="PTHR28633">
    <property type="entry name" value="HERMANSKY-PUDLAK SYNDROME 3 PROTEIN"/>
    <property type="match status" value="1"/>
</dbReference>
<dbReference type="EMBL" id="CAJPEX010001088">
    <property type="protein sequence ID" value="CAG0918181.1"/>
    <property type="molecule type" value="Genomic_DNA"/>
</dbReference>
<dbReference type="EMBL" id="OA883125">
    <property type="protein sequence ID" value="CAD7278029.1"/>
    <property type="molecule type" value="Genomic_DNA"/>
</dbReference>
<feature type="region of interest" description="Disordered" evidence="1">
    <location>
        <begin position="957"/>
        <end position="992"/>
    </location>
</feature>
<evidence type="ECO:0000256" key="1">
    <source>
        <dbReference type="SAM" id="MobiDB-lite"/>
    </source>
</evidence>
<gene>
    <name evidence="3" type="ORF">NMOB1V02_LOCUS5744</name>
</gene>
<protein>
    <recommendedName>
        <fullName evidence="2">BLOC-2 complex member HPS3 N-terminal domain-containing protein</fullName>
    </recommendedName>
</protein>
<dbReference type="InterPro" id="IPR017216">
    <property type="entry name" value="HPS3"/>
</dbReference>
<accession>A0A7R9BP19</accession>
<dbReference type="Proteomes" id="UP000678499">
    <property type="component" value="Unassembled WGS sequence"/>
</dbReference>
<organism evidence="3">
    <name type="scientific">Notodromas monacha</name>
    <dbReference type="NCBI Taxonomy" id="399045"/>
    <lineage>
        <taxon>Eukaryota</taxon>
        <taxon>Metazoa</taxon>
        <taxon>Ecdysozoa</taxon>
        <taxon>Arthropoda</taxon>
        <taxon>Crustacea</taxon>
        <taxon>Oligostraca</taxon>
        <taxon>Ostracoda</taxon>
        <taxon>Podocopa</taxon>
        <taxon>Podocopida</taxon>
        <taxon>Cypridocopina</taxon>
        <taxon>Cypridoidea</taxon>
        <taxon>Cyprididae</taxon>
        <taxon>Notodromas</taxon>
    </lineage>
</organism>
<dbReference type="AlphaFoldDB" id="A0A7R9BP19"/>